<sequence length="148" mass="16418">MSELKSRITEDMKTAMRGGDKARLGVIRMLQAAIKQREVDERIELDDAAIVAIVEKMIKQRRDSIQQFNDGGRPELAEQEAFEIEQIKDYMPQPLSEEALSAMVEQAIAETGAESAKDMGKVMGWIKPRVAGRADMGALSGRIKARLG</sequence>
<dbReference type="Pfam" id="PF09424">
    <property type="entry name" value="YqeY"/>
    <property type="match status" value="1"/>
</dbReference>
<dbReference type="InterPro" id="IPR019004">
    <property type="entry name" value="YqeY/Aim41"/>
</dbReference>
<evidence type="ECO:0000313" key="1">
    <source>
        <dbReference type="EMBL" id="MDT0497061.1"/>
    </source>
</evidence>
<dbReference type="InterPro" id="IPR023168">
    <property type="entry name" value="GatB_Yqey_C_2"/>
</dbReference>
<dbReference type="InterPro" id="IPR042184">
    <property type="entry name" value="YqeY/Aim41_N"/>
</dbReference>
<evidence type="ECO:0000313" key="2">
    <source>
        <dbReference type="Proteomes" id="UP001254608"/>
    </source>
</evidence>
<dbReference type="EMBL" id="JAVRIC010000007">
    <property type="protein sequence ID" value="MDT0497061.1"/>
    <property type="molecule type" value="Genomic_DNA"/>
</dbReference>
<dbReference type="PANTHER" id="PTHR28055">
    <property type="entry name" value="ALTERED INHERITANCE OF MITOCHONDRIA PROTEIN 41, MITOCHONDRIAL"/>
    <property type="match status" value="1"/>
</dbReference>
<dbReference type="Gene3D" id="1.10.10.410">
    <property type="match status" value="1"/>
</dbReference>
<comment type="caution">
    <text evidence="1">The sequence shown here is derived from an EMBL/GenBank/DDBJ whole genome shotgun (WGS) entry which is preliminary data.</text>
</comment>
<proteinExistence type="predicted"/>
<accession>A0ABU2WGQ5</accession>
<dbReference type="InterPro" id="IPR003789">
    <property type="entry name" value="Asn/Gln_tRNA_amidoTrase-B-like"/>
</dbReference>
<organism evidence="1 2">
    <name type="scientific">Banduia mediterranea</name>
    <dbReference type="NCBI Taxonomy" id="3075609"/>
    <lineage>
        <taxon>Bacteria</taxon>
        <taxon>Pseudomonadati</taxon>
        <taxon>Pseudomonadota</taxon>
        <taxon>Gammaproteobacteria</taxon>
        <taxon>Nevskiales</taxon>
        <taxon>Algiphilaceae</taxon>
        <taxon>Banduia</taxon>
    </lineage>
</organism>
<dbReference type="Proteomes" id="UP001254608">
    <property type="component" value="Unassembled WGS sequence"/>
</dbReference>
<reference evidence="1 2" key="1">
    <citation type="submission" date="2023-09" db="EMBL/GenBank/DDBJ databases">
        <authorList>
            <person name="Rey-Velasco X."/>
        </authorList>
    </citation>
    <scope>NUCLEOTIDE SEQUENCE [LARGE SCALE GENOMIC DNA]</scope>
    <source>
        <strain evidence="1 2">W345</strain>
    </source>
</reference>
<dbReference type="RefSeq" id="WP_311364455.1">
    <property type="nucleotide sequence ID" value="NZ_JAVRIC010000007.1"/>
</dbReference>
<dbReference type="SUPFAM" id="SSF89095">
    <property type="entry name" value="GatB/YqeY motif"/>
    <property type="match status" value="1"/>
</dbReference>
<name>A0ABU2WGQ5_9GAMM</name>
<gene>
    <name evidence="1" type="ORF">RM530_06740</name>
</gene>
<keyword evidence="2" id="KW-1185">Reference proteome</keyword>
<dbReference type="PANTHER" id="PTHR28055:SF1">
    <property type="entry name" value="ALTERED INHERITANCE OF MITOCHONDRIA PROTEIN 41, MITOCHONDRIAL"/>
    <property type="match status" value="1"/>
</dbReference>
<dbReference type="Gene3D" id="1.10.1510.10">
    <property type="entry name" value="Uncharacterised protein YqeY/AIM41 PF09424, N-terminal domain"/>
    <property type="match status" value="1"/>
</dbReference>
<protein>
    <submittedName>
        <fullName evidence="1">GatB/YqeY domain-containing protein</fullName>
    </submittedName>
</protein>